<dbReference type="InterPro" id="IPR001206">
    <property type="entry name" value="Diacylglycerol_kinase_cat_dom"/>
</dbReference>
<keyword evidence="8" id="KW-1208">Phospholipid metabolism</keyword>
<accession>A0A917MW14</accession>
<dbReference type="GO" id="GO:0008654">
    <property type="term" value="P:phospholipid biosynthetic process"/>
    <property type="evidence" value="ECO:0007669"/>
    <property type="project" value="UniProtKB-KW"/>
</dbReference>
<dbReference type="Pfam" id="PF19279">
    <property type="entry name" value="YegS_C"/>
    <property type="match status" value="1"/>
</dbReference>
<evidence type="ECO:0000313" key="11">
    <source>
        <dbReference type="EMBL" id="GGH64086.1"/>
    </source>
</evidence>
<keyword evidence="4" id="KW-0547">Nucleotide-binding</keyword>
<dbReference type="AlphaFoldDB" id="A0A917MW14"/>
<dbReference type="Gene3D" id="2.60.200.40">
    <property type="match status" value="1"/>
</dbReference>
<reference evidence="11 12" key="1">
    <citation type="journal article" date="2014" name="Int. J. Syst. Evol. Microbiol.">
        <title>Complete genome sequence of Corynebacterium casei LMG S-19264T (=DSM 44701T), isolated from a smear-ripened cheese.</title>
        <authorList>
            <consortium name="US DOE Joint Genome Institute (JGI-PGF)"/>
            <person name="Walter F."/>
            <person name="Albersmeier A."/>
            <person name="Kalinowski J."/>
            <person name="Ruckert C."/>
        </authorList>
    </citation>
    <scope>NUCLEOTIDE SEQUENCE [LARGE SCALE GENOMIC DNA]</scope>
    <source>
        <strain evidence="11 12">CCM 8669</strain>
    </source>
</reference>
<dbReference type="InterPro" id="IPR050187">
    <property type="entry name" value="Lipid_Phosphate_FormReg"/>
</dbReference>
<dbReference type="InterPro" id="IPR016064">
    <property type="entry name" value="NAD/diacylglycerol_kinase_sf"/>
</dbReference>
<keyword evidence="7" id="KW-0594">Phospholipid biosynthesis</keyword>
<name>A0A917MW14_9MICC</name>
<dbReference type="SMART" id="SM00046">
    <property type="entry name" value="DAGKc"/>
    <property type="match status" value="1"/>
</dbReference>
<proteinExistence type="inferred from homology"/>
<evidence type="ECO:0000256" key="5">
    <source>
        <dbReference type="ARBA" id="ARBA00022777"/>
    </source>
</evidence>
<comment type="similarity">
    <text evidence="2">Belongs to the diacylglycerol/lipid kinase family.</text>
</comment>
<evidence type="ECO:0000256" key="3">
    <source>
        <dbReference type="ARBA" id="ARBA00022679"/>
    </source>
</evidence>
<keyword evidence="12" id="KW-1185">Reference proteome</keyword>
<dbReference type="Pfam" id="PF00781">
    <property type="entry name" value="DAGK_cat"/>
    <property type="match status" value="1"/>
</dbReference>
<evidence type="ECO:0000313" key="12">
    <source>
        <dbReference type="Proteomes" id="UP000600171"/>
    </source>
</evidence>
<feature type="chain" id="PRO_5038668334" description="DAGKc domain-containing protein" evidence="9">
    <location>
        <begin position="24"/>
        <end position="415"/>
    </location>
</feature>
<dbReference type="InterPro" id="IPR045540">
    <property type="entry name" value="YegS/DAGK_C"/>
</dbReference>
<keyword evidence="9" id="KW-0732">Signal</keyword>
<comment type="cofactor">
    <cofactor evidence="1">
        <name>Mg(2+)</name>
        <dbReference type="ChEBI" id="CHEBI:18420"/>
    </cofactor>
</comment>
<protein>
    <recommendedName>
        <fullName evidence="10">DAGKc domain-containing protein</fullName>
    </recommendedName>
</protein>
<dbReference type="Gene3D" id="3.40.50.10330">
    <property type="entry name" value="Probable inorganic polyphosphate/atp-NAD kinase, domain 1"/>
    <property type="match status" value="1"/>
</dbReference>
<keyword evidence="7" id="KW-0443">Lipid metabolism</keyword>
<keyword evidence="6" id="KW-0067">ATP-binding</keyword>
<keyword evidence="3" id="KW-0808">Transferase</keyword>
<dbReference type="Proteomes" id="UP000600171">
    <property type="component" value="Unassembled WGS sequence"/>
</dbReference>
<evidence type="ECO:0000256" key="9">
    <source>
        <dbReference type="SAM" id="SignalP"/>
    </source>
</evidence>
<dbReference type="EMBL" id="BMDC01000003">
    <property type="protein sequence ID" value="GGH64086.1"/>
    <property type="molecule type" value="Genomic_DNA"/>
</dbReference>
<feature type="domain" description="DAGKc" evidence="10">
    <location>
        <begin position="52"/>
        <end position="182"/>
    </location>
</feature>
<dbReference type="GO" id="GO:0005524">
    <property type="term" value="F:ATP binding"/>
    <property type="evidence" value="ECO:0007669"/>
    <property type="project" value="UniProtKB-KW"/>
</dbReference>
<dbReference type="SUPFAM" id="SSF111331">
    <property type="entry name" value="NAD kinase/diacylglycerol kinase-like"/>
    <property type="match status" value="1"/>
</dbReference>
<dbReference type="PANTHER" id="PTHR12358">
    <property type="entry name" value="SPHINGOSINE KINASE"/>
    <property type="match status" value="1"/>
</dbReference>
<dbReference type="InterPro" id="IPR017438">
    <property type="entry name" value="ATP-NAD_kinase_N"/>
</dbReference>
<keyword evidence="7" id="KW-0444">Lipid biosynthesis</keyword>
<sequence length="415" mass="45674">MQMNKKKAITAGALALGATYTAASWLIVKSGQKKRPDIFPTYRPWHVMLEPGEPRRVAVVFNPTKPNARYGCKVIRDQVAEAGWAEPIFYETEENDPGYSMAKDAIDQGAELVIAVGGDGTVREVAAALANTDVALGVVPTGTGNLLARNLQMEYWDIASCVNSALHGRIEAIDMVKMQMTGENGEQTVRSFVVMGGAGFDAQIMTDTNEDLKARFGWVAYVESGFKNMLTPRSSVRMVIDDHPPVHRKIRSILIANCGEVQGGIKLAATTDARDGQLEVVVLSPRNVWGWLRTASRFLLGPNVFDRRRPVVEHTVGQKVTVDFLGESQPVEIDGDVLDAATRLDAHVVPGCLNISLYPEDHVSVRKLADIPQEMIDSRAKLQQQLIDSAETLLDEFIETAENRAAKVMKWFEQN</sequence>
<feature type="signal peptide" evidence="9">
    <location>
        <begin position="1"/>
        <end position="23"/>
    </location>
</feature>
<evidence type="ECO:0000256" key="8">
    <source>
        <dbReference type="ARBA" id="ARBA00023264"/>
    </source>
</evidence>
<dbReference type="PANTHER" id="PTHR12358:SF54">
    <property type="entry name" value="SPHINGOSINE KINASE RELATED PROTEIN"/>
    <property type="match status" value="1"/>
</dbReference>
<organism evidence="11 12">
    <name type="scientific">Rothia aerolata</name>
    <dbReference type="NCBI Taxonomy" id="1812262"/>
    <lineage>
        <taxon>Bacteria</taxon>
        <taxon>Bacillati</taxon>
        <taxon>Actinomycetota</taxon>
        <taxon>Actinomycetes</taxon>
        <taxon>Micrococcales</taxon>
        <taxon>Micrococcaceae</taxon>
        <taxon>Rothia</taxon>
    </lineage>
</organism>
<evidence type="ECO:0000256" key="1">
    <source>
        <dbReference type="ARBA" id="ARBA00001946"/>
    </source>
</evidence>
<dbReference type="GO" id="GO:0016301">
    <property type="term" value="F:kinase activity"/>
    <property type="evidence" value="ECO:0007669"/>
    <property type="project" value="UniProtKB-KW"/>
</dbReference>
<dbReference type="PROSITE" id="PS50146">
    <property type="entry name" value="DAGK"/>
    <property type="match status" value="1"/>
</dbReference>
<gene>
    <name evidence="11" type="ORF">GCM10007359_16030</name>
</gene>
<evidence type="ECO:0000256" key="2">
    <source>
        <dbReference type="ARBA" id="ARBA00005983"/>
    </source>
</evidence>
<evidence type="ECO:0000256" key="4">
    <source>
        <dbReference type="ARBA" id="ARBA00022741"/>
    </source>
</evidence>
<comment type="caution">
    <text evidence="11">The sequence shown here is derived from an EMBL/GenBank/DDBJ whole genome shotgun (WGS) entry which is preliminary data.</text>
</comment>
<evidence type="ECO:0000256" key="7">
    <source>
        <dbReference type="ARBA" id="ARBA00023209"/>
    </source>
</evidence>
<evidence type="ECO:0000259" key="10">
    <source>
        <dbReference type="PROSITE" id="PS50146"/>
    </source>
</evidence>
<keyword evidence="5" id="KW-0418">Kinase</keyword>
<evidence type="ECO:0000256" key="6">
    <source>
        <dbReference type="ARBA" id="ARBA00022840"/>
    </source>
</evidence>